<sequence>MADVLKLQSTAGMFDYPDPENPSKGTTEQQYIEFEKNKHSVLSSLVADELWQPSTAYTVGQVVKSPNMPANVVARVVTAGTSASAEPVWSSAGHTMADGTVTWAMLYRTIDYATQKEVTAGTNNTKIVTPAMLGRTIKTDLASENAGILNAADKTVVGGVTGILPASHGGTGATSLDNVTVGLAKSLKGDAGLWDYLHRLGVNPTLPTTNAALNALGVFMSYFDQKDKIANQPGQCGQLLNLPADKGAESAQLWIEQATGKMFHRGGSNSNAINDTPFKRFLDTDDLSAAGVVAGDVSNADAWWVKLGGAVPLIIQGGIGGSSFVYPLSLSKVLTVAFSLNSGVWAYNWYTQDSKVNISNTAASNPKGFPYNWLVIGIV</sequence>
<proteinExistence type="predicted"/>
<protein>
    <submittedName>
        <fullName evidence="1">Long-tail fiber proximal subunit PROTEIN, CAUDOVIRALES, MYOVIRIDAE</fullName>
    </submittedName>
</protein>
<dbReference type="EMBL" id="BK015171">
    <property type="protein sequence ID" value="DAD94002.1"/>
    <property type="molecule type" value="Genomic_DNA"/>
</dbReference>
<evidence type="ECO:0000313" key="1">
    <source>
        <dbReference type="EMBL" id="DAD94002.1"/>
    </source>
</evidence>
<organism evidence="1">
    <name type="scientific">Siphoviridae sp. ctgu013</name>
    <dbReference type="NCBI Taxonomy" id="2826421"/>
    <lineage>
        <taxon>Viruses</taxon>
        <taxon>Duplodnaviria</taxon>
        <taxon>Heunggongvirae</taxon>
        <taxon>Uroviricota</taxon>
        <taxon>Caudoviricetes</taxon>
    </lineage>
</organism>
<name>A0A8S5NI64_9CAUD</name>
<reference evidence="1" key="1">
    <citation type="journal article" date="2021" name="Proc. Natl. Acad. Sci. U.S.A.">
        <title>A Catalog of Tens of Thousands of Viruses from Human Metagenomes Reveals Hidden Associations with Chronic Diseases.</title>
        <authorList>
            <person name="Tisza M.J."/>
            <person name="Buck C.B."/>
        </authorList>
    </citation>
    <scope>NUCLEOTIDE SEQUENCE</scope>
    <source>
        <strain evidence="1">Ctgu013</strain>
    </source>
</reference>
<accession>A0A8S5NI64</accession>